<proteinExistence type="predicted"/>
<evidence type="ECO:0000256" key="1">
    <source>
        <dbReference type="SAM" id="MobiDB-lite"/>
    </source>
</evidence>
<accession>A0A749PMC3</accession>
<dbReference type="InterPro" id="IPR027417">
    <property type="entry name" value="P-loop_NTPase"/>
</dbReference>
<dbReference type="Gene3D" id="3.40.50.300">
    <property type="entry name" value="P-loop containing nucleotide triphosphate hydrolases"/>
    <property type="match status" value="1"/>
</dbReference>
<reference evidence="2" key="1">
    <citation type="journal article" date="2018" name="Genome Biol.">
        <title>SKESA: strategic k-mer extension for scrupulous assemblies.</title>
        <authorList>
            <person name="Souvorov A."/>
            <person name="Agarwala R."/>
            <person name="Lipman D.J."/>
        </authorList>
    </citation>
    <scope>NUCLEOTIDE SEQUENCE</scope>
    <source>
        <strain evidence="2">MA.CK_00/00004035</strain>
    </source>
</reference>
<reference evidence="2" key="2">
    <citation type="submission" date="2020-02" db="EMBL/GenBank/DDBJ databases">
        <authorList>
            <consortium name="NCBI Pathogen Detection Project"/>
        </authorList>
    </citation>
    <scope>NUCLEOTIDE SEQUENCE</scope>
    <source>
        <strain evidence="2">MA.CK_00/00004035</strain>
    </source>
</reference>
<feature type="non-terminal residue" evidence="2">
    <location>
        <position position="1"/>
    </location>
</feature>
<protein>
    <submittedName>
        <fullName evidence="2">Conjugative transfer ATPase</fullName>
    </submittedName>
</protein>
<sequence length="268" mass="30238">ETIATDSSEKPGGGPRWHTKMQSRASEMALALELMTEGFEGELFNREGEAWPEADVTIVDLAYLSREGYESQMALAVISLSNTVNHIAERDQFEKRNTLFDIDEAHVVTANPLLAPYFAKKSKMWRKLGTWLWLATQNLKDFPDESEKMLNMAEWWICLTMPPDEIEQVARFRSLTEEQKQMLASAKKGPKVNGIPCYTEGVVMGSNLNALFRSVPPSLYLALGMTEKDEKAQRRELMKAHGCTELEAAFMVARELDRKRGTGAVNET</sequence>
<name>A0A749PMC3_SALER</name>
<organism evidence="2">
    <name type="scientific">Salmonella enterica</name>
    <name type="common">Salmonella choleraesuis</name>
    <dbReference type="NCBI Taxonomy" id="28901"/>
    <lineage>
        <taxon>Bacteria</taxon>
        <taxon>Pseudomonadati</taxon>
        <taxon>Pseudomonadota</taxon>
        <taxon>Gammaproteobacteria</taxon>
        <taxon>Enterobacterales</taxon>
        <taxon>Enterobacteriaceae</taxon>
        <taxon>Salmonella</taxon>
    </lineage>
</organism>
<dbReference type="SUPFAM" id="SSF52540">
    <property type="entry name" value="P-loop containing nucleoside triphosphate hydrolases"/>
    <property type="match status" value="1"/>
</dbReference>
<feature type="region of interest" description="Disordered" evidence="1">
    <location>
        <begin position="1"/>
        <end position="20"/>
    </location>
</feature>
<comment type="caution">
    <text evidence="2">The sequence shown here is derived from an EMBL/GenBank/DDBJ whole genome shotgun (WGS) entry which is preliminary data.</text>
</comment>
<dbReference type="InterPro" id="IPR051162">
    <property type="entry name" value="T4SS_component"/>
</dbReference>
<dbReference type="AlphaFoldDB" id="A0A749PMC3"/>
<evidence type="ECO:0000313" key="2">
    <source>
        <dbReference type="EMBL" id="HAF5759452.1"/>
    </source>
</evidence>
<dbReference type="EMBL" id="DAAVUQ010000027">
    <property type="protein sequence ID" value="HAF5759452.1"/>
    <property type="molecule type" value="Genomic_DNA"/>
</dbReference>
<gene>
    <name evidence="2" type="ORF">G8N42_004984</name>
</gene>
<dbReference type="PANTHER" id="PTHR30121:SF6">
    <property type="entry name" value="SLR6007 PROTEIN"/>
    <property type="match status" value="1"/>
</dbReference>
<dbReference type="PANTHER" id="PTHR30121">
    <property type="entry name" value="UNCHARACTERIZED PROTEIN YJGR-RELATED"/>
    <property type="match status" value="1"/>
</dbReference>